<proteinExistence type="predicted"/>
<evidence type="ECO:0000256" key="4">
    <source>
        <dbReference type="SAM" id="MobiDB-lite"/>
    </source>
</evidence>
<dbReference type="SUPFAM" id="SSF50978">
    <property type="entry name" value="WD40 repeat-like"/>
    <property type="match status" value="1"/>
</dbReference>
<feature type="compositionally biased region" description="Acidic residues" evidence="4">
    <location>
        <begin position="780"/>
        <end position="789"/>
    </location>
</feature>
<feature type="compositionally biased region" description="Basic and acidic residues" evidence="4">
    <location>
        <begin position="1141"/>
        <end position="1151"/>
    </location>
</feature>
<evidence type="ECO:0000259" key="6">
    <source>
        <dbReference type="Pfam" id="PF24782"/>
    </source>
</evidence>
<feature type="region of interest" description="Disordered" evidence="4">
    <location>
        <begin position="1477"/>
        <end position="1496"/>
    </location>
</feature>
<feature type="compositionally biased region" description="Low complexity" evidence="4">
    <location>
        <begin position="1287"/>
        <end position="1299"/>
    </location>
</feature>
<dbReference type="InterPro" id="IPR011047">
    <property type="entry name" value="Quinoprotein_ADH-like_sf"/>
</dbReference>
<dbReference type="SMART" id="SM00320">
    <property type="entry name" value="WD40"/>
    <property type="match status" value="12"/>
</dbReference>
<dbReference type="GO" id="GO:0005737">
    <property type="term" value="C:cytoplasm"/>
    <property type="evidence" value="ECO:0007669"/>
    <property type="project" value="TreeGrafter"/>
</dbReference>
<feature type="domain" description="MABP1/WDR62 second WD40" evidence="6">
    <location>
        <begin position="381"/>
        <end position="727"/>
    </location>
</feature>
<reference evidence="8" key="1">
    <citation type="submission" date="2025-08" db="UniProtKB">
        <authorList>
            <consortium name="RefSeq"/>
        </authorList>
    </citation>
    <scope>IDENTIFICATION</scope>
    <source>
        <tissue evidence="8">Sperm</tissue>
    </source>
</reference>
<name>A0AAJ7TKW0_PETMA</name>
<dbReference type="SUPFAM" id="SSF50998">
    <property type="entry name" value="Quinoprotein alcohol dehydrogenase-like"/>
    <property type="match status" value="1"/>
</dbReference>
<keyword evidence="1 3" id="KW-0853">WD repeat</keyword>
<dbReference type="KEGG" id="pmrn:116947750"/>
<dbReference type="PROSITE" id="PS50294">
    <property type="entry name" value="WD_REPEATS_REGION"/>
    <property type="match status" value="1"/>
</dbReference>
<feature type="region of interest" description="Disordered" evidence="4">
    <location>
        <begin position="745"/>
        <end position="807"/>
    </location>
</feature>
<dbReference type="InterPro" id="IPR036322">
    <property type="entry name" value="WD40_repeat_dom_sf"/>
</dbReference>
<keyword evidence="7" id="KW-1185">Reference proteome</keyword>
<feature type="region of interest" description="Disordered" evidence="4">
    <location>
        <begin position="1566"/>
        <end position="1613"/>
    </location>
</feature>
<feature type="repeat" description="WD" evidence="3">
    <location>
        <begin position="652"/>
        <end position="693"/>
    </location>
</feature>
<gene>
    <name evidence="8" type="primary">LOC116947750</name>
</gene>
<dbReference type="RefSeq" id="XP_032819745.1">
    <property type="nucleotide sequence ID" value="XM_032963854.1"/>
</dbReference>
<dbReference type="PANTHER" id="PTHR44813:SF1">
    <property type="entry name" value="MITOGEN-ACTIVATED PROTEIN KINASE-BINDING PROTEIN 1"/>
    <property type="match status" value="1"/>
</dbReference>
<dbReference type="InterPro" id="IPR055292">
    <property type="entry name" value="MABP1"/>
</dbReference>
<feature type="domain" description="MABP1/WDR62 first WD40" evidence="5">
    <location>
        <begin position="48"/>
        <end position="375"/>
    </location>
</feature>
<dbReference type="FunFam" id="2.130.10.10:FF:000046">
    <property type="entry name" value="WD repeat-containing protein 62 isoform 1"/>
    <property type="match status" value="1"/>
</dbReference>
<feature type="region of interest" description="Disordered" evidence="4">
    <location>
        <begin position="997"/>
        <end position="1389"/>
    </location>
</feature>
<evidence type="ECO:0000259" key="5">
    <source>
        <dbReference type="Pfam" id="PF24780"/>
    </source>
</evidence>
<dbReference type="InterPro" id="IPR015943">
    <property type="entry name" value="WD40/YVTN_repeat-like_dom_sf"/>
</dbReference>
<sequence length="1637" mass="176902">MADGSAITTRIRRLLRSPSLSLKKTKPTPLTERVTLEKVLGITVTSSSGLACEPKSGLLAYPAGCVVVLLNPKKNKQSHILNASRKTITAVAFSPDGKYLVTGESGHMPAVRVWDVAEGSQVYEFQGHKYGVACVVFSPNMKYIVSVGHHHDMIVNVWDWKRRVLAATNKVSSKVSAVSFSADSSTFVTVGNRHVKFWYIDASKTSKVNWTVPLNGRSGLLGEQQNNLFLAVACGRGRKADATFCITRSGLLCQFNERRLLEKWVDLGASSASCLSVSEELIFCGCSDGLVRVFNPENLNIVATIPRPHCLGVDVALGVEPGHLFTRREDARYPDTVALTFDPTNRWLSCVYNDHSLYVWDARDVRKVGKVFSALYHGTCVWGVEVYPEVDRGPVAACLPPGTFATCSSDNTVRLWNLQRDPSPLGTAALPQNIYSSDLLKVLYVDGNLQSLQDSENNPAGSSDKADPASADAKTGIRTLCVSPDGQHLASGDRTGNLRIYDLHFLAEQMKIEAHETEVMCLEYSTPDTGVKLLATASRDRLIHVLNAERGYSLEQTLDEHSSAVTAVKFSGIGDQLQLVSCGSDKSIYFRNAEKTADGVQFSRKHHVVGKTTLYDMDVDVTQKYAAIACQDRNIRIYNIVSGKQRKCYKGSQGEDGTLIKVQMDPSGMYIATSSSDKNLSIYDFYTGECVATMFGHSEIVTGMKFSNNCSHFISVSADSCVFVWRLNPELTESMRQRQLELHKLPRGVSASPPASRRISYGTAPRPALSSDSDSKEDGETAELEEEQNGDAVSNADVDPDIDDPFSVTHLPLWAQKQVLDDSSLPSRDSNRSPGGSGPPRRRWEQRAQAVKSMLDLRELEMEHDSPPSRPEHDDEPPTPPLRNGTTAPRSTPPLGGPGATTGIGSLDERKLFIPSNVEMLMNEMKVSHSEPRAAERCERPSSLALLAPHPEPGATQGITPDVEPEILYPAQGDDVSIASESEFLVKEAPKDQLVMAAHRRAGGHDARSPDSACYANSPAFSPRRRLDDSSLICDGNSSEDDDEEPTRSTHSDLSPVTPDHDRYHKYFGDSGADTPLSAETSSSRGPPRSGGETTMAAAAAGVGTPRHSITTKFRNNVRSSPSRSSPSSPANSITTTTLPQKDKAPTRKPVEFPVKSRPGERRTSGVVDRAATPRGPQAPAASSRSPAASGAADRRRTPGLPGSGRPSDGTPTSSAMRKAASMYDLAQEEKYSLHAGTAKPQTRSVIGARESRAVEPKRSQPALPPKPEPRAIVSPAKRQIARKKAAASPSPSPASSLANSRMTRSVSMGDGLNCKNFGGSDDDGENSSVSEDLYPVRDPGLKRPTPRRSYHPSRPAPGSAFKSPAMSKFAPSSMKSAPVAPSTVASQSTVRTAYRTSLILELSKPLSSHINPASNSVVQVTEVMEEFPYVEPSRKALPVGPRANAEFHRLDAAKALAAADLSKLDLDTKDRSWLGNMARRDPVPESHDSLKPKSGREKLLKSYKELVVNAENCEEAANDLLQSLQKAILLYHKIQSSETPVGSKHLASVLADAFDGARAQLSTLDRSEANASGGGRSNDANDDVSCARGVDGDGDGPLLPDDASSSPGEDKTSALLEHYSNMLMSMLEKKMSGNKL</sequence>
<dbReference type="InterPro" id="IPR056162">
    <property type="entry name" value="WD40_MABP1-WDR62_2nd"/>
</dbReference>
<feature type="compositionally biased region" description="Basic and acidic residues" evidence="4">
    <location>
        <begin position="1250"/>
        <end position="1259"/>
    </location>
</feature>
<dbReference type="InterPro" id="IPR001680">
    <property type="entry name" value="WD40_rpt"/>
</dbReference>
<dbReference type="PROSITE" id="PS50082">
    <property type="entry name" value="WD_REPEATS_2"/>
    <property type="match status" value="2"/>
</dbReference>
<feature type="repeat" description="WD" evidence="3">
    <location>
        <begin position="694"/>
        <end position="728"/>
    </location>
</feature>
<evidence type="ECO:0000256" key="3">
    <source>
        <dbReference type="PROSITE-ProRule" id="PRU00221"/>
    </source>
</evidence>
<evidence type="ECO:0000313" key="7">
    <source>
        <dbReference type="Proteomes" id="UP001318040"/>
    </source>
</evidence>
<dbReference type="Proteomes" id="UP001318040">
    <property type="component" value="Chromosome 31"/>
</dbReference>
<feature type="compositionally biased region" description="Basic and acidic residues" evidence="4">
    <location>
        <begin position="855"/>
        <end position="873"/>
    </location>
</feature>
<dbReference type="GeneID" id="116947750"/>
<dbReference type="Pfam" id="PF24780">
    <property type="entry name" value="WD40_MABP1-WDR62_1st"/>
    <property type="match status" value="1"/>
</dbReference>
<feature type="compositionally biased region" description="Low complexity" evidence="4">
    <location>
        <begin position="1174"/>
        <end position="1192"/>
    </location>
</feature>
<evidence type="ECO:0000256" key="1">
    <source>
        <dbReference type="ARBA" id="ARBA00022574"/>
    </source>
</evidence>
<organism evidence="7 8">
    <name type="scientific">Petromyzon marinus</name>
    <name type="common">Sea lamprey</name>
    <dbReference type="NCBI Taxonomy" id="7757"/>
    <lineage>
        <taxon>Eukaryota</taxon>
        <taxon>Metazoa</taxon>
        <taxon>Chordata</taxon>
        <taxon>Craniata</taxon>
        <taxon>Vertebrata</taxon>
        <taxon>Cyclostomata</taxon>
        <taxon>Hyperoartia</taxon>
        <taxon>Petromyzontiformes</taxon>
        <taxon>Petromyzontidae</taxon>
        <taxon>Petromyzon</taxon>
    </lineage>
</organism>
<feature type="region of interest" description="Disordered" evidence="4">
    <location>
        <begin position="819"/>
        <end position="909"/>
    </location>
</feature>
<dbReference type="GO" id="GO:0043124">
    <property type="term" value="P:negative regulation of canonical NF-kappaB signal transduction"/>
    <property type="evidence" value="ECO:0007669"/>
    <property type="project" value="TreeGrafter"/>
</dbReference>
<dbReference type="PANTHER" id="PTHR44813">
    <property type="entry name" value="MITOGEN-ACTIVATED PROTEIN KINASE-BINDING PROTEIN 1"/>
    <property type="match status" value="1"/>
</dbReference>
<dbReference type="Pfam" id="PF24782">
    <property type="entry name" value="WD40_MABP1-WDR62_2nd"/>
    <property type="match status" value="1"/>
</dbReference>
<feature type="compositionally biased region" description="Low complexity" evidence="4">
    <location>
        <begin position="1115"/>
        <end position="1133"/>
    </location>
</feature>
<keyword evidence="2" id="KW-0677">Repeat</keyword>
<dbReference type="InterPro" id="IPR056161">
    <property type="entry name" value="WD40_MABP1-WDR62_1st"/>
</dbReference>
<dbReference type="Gene3D" id="2.130.10.10">
    <property type="entry name" value="YVTN repeat-like/Quinoprotein amine dehydrogenase"/>
    <property type="match status" value="4"/>
</dbReference>
<protein>
    <submittedName>
        <fullName evidence="8">Mitogen-activated protein kinase-binding protein 1-like isoform X1</fullName>
    </submittedName>
</protein>
<evidence type="ECO:0000313" key="8">
    <source>
        <dbReference type="RefSeq" id="XP_032819745.1"/>
    </source>
</evidence>
<accession>A0AAJ7TKW0</accession>
<evidence type="ECO:0000256" key="2">
    <source>
        <dbReference type="ARBA" id="ARBA00022737"/>
    </source>
</evidence>
<dbReference type="GO" id="GO:0046330">
    <property type="term" value="P:positive regulation of JNK cascade"/>
    <property type="evidence" value="ECO:0007669"/>
    <property type="project" value="TreeGrafter"/>
</dbReference>
<feature type="compositionally biased region" description="Low complexity" evidence="4">
    <location>
        <begin position="1082"/>
        <end position="1101"/>
    </location>
</feature>
<feature type="compositionally biased region" description="Basic and acidic residues" evidence="4">
    <location>
        <begin position="1059"/>
        <end position="1068"/>
    </location>
</feature>